<organism evidence="1 2">
    <name type="scientific">Collimonas pratensis</name>
    <dbReference type="NCBI Taxonomy" id="279113"/>
    <lineage>
        <taxon>Bacteria</taxon>
        <taxon>Pseudomonadati</taxon>
        <taxon>Pseudomonadota</taxon>
        <taxon>Betaproteobacteria</taxon>
        <taxon>Burkholderiales</taxon>
        <taxon>Oxalobacteraceae</taxon>
        <taxon>Collimonas</taxon>
    </lineage>
</organism>
<protein>
    <submittedName>
        <fullName evidence="1">Uncharacterized protein</fullName>
    </submittedName>
</protein>
<keyword evidence="2" id="KW-1185">Reference proteome</keyword>
<evidence type="ECO:0000313" key="1">
    <source>
        <dbReference type="EMBL" id="AMP16358.1"/>
    </source>
</evidence>
<reference evidence="1 2" key="1">
    <citation type="submission" date="2015-11" db="EMBL/GenBank/DDBJ databases">
        <title>Exploring the genomic traits of fungus-feeding bacterial genus Collimonas.</title>
        <authorList>
            <person name="Song C."/>
            <person name="Schmidt R."/>
            <person name="de Jager V."/>
            <person name="Krzyzanowska D."/>
            <person name="Jongedijk E."/>
            <person name="Cankar K."/>
            <person name="Beekwilder J."/>
            <person name="van Veen A."/>
            <person name="de Boer W."/>
            <person name="van Veen J.A."/>
            <person name="Garbeva P."/>
        </authorList>
    </citation>
    <scope>NUCLEOTIDE SEQUENCE [LARGE SCALE GENOMIC DNA]</scope>
    <source>
        <strain evidence="1 2">Ter291</strain>
    </source>
</reference>
<gene>
    <name evidence="1" type="ORF">CPter291_4127</name>
</gene>
<dbReference type="EMBL" id="CP013236">
    <property type="protein sequence ID" value="AMP16358.1"/>
    <property type="molecule type" value="Genomic_DNA"/>
</dbReference>
<evidence type="ECO:0000313" key="2">
    <source>
        <dbReference type="Proteomes" id="UP000074914"/>
    </source>
</evidence>
<accession>A0ABM5ZAZ7</accession>
<dbReference type="Proteomes" id="UP000074914">
    <property type="component" value="Chromosome"/>
</dbReference>
<name>A0ABM5ZAZ7_9BURK</name>
<proteinExistence type="predicted"/>
<sequence>MNNPNNITYMGIAPHWPSRRSVINLLHQTNPCSMESVIAYNARTDLKNTLGIPPHASYWRSGATLLNKAHGLALEGAPWEQEMINALGSLTFGARLYFFWHFQFRILFPNHPQPLRMMSWEMTTEIMAMDIILGQTDEGIYQGYLTHATLNRTYQLKMSYEEEHRRGHAFMLRLFADWRGDITHEWPSFAFGEPIYESILEKWREPDSEILKPWLLAACDRHTHESKDDTETVFYDFSAFPRTPIEILFLLRLRELIGLQNPVLEHPLMESPFDKLPIIQTPYMPDELVIGTLSRVREDWPDFDQVVALDALKGN</sequence>